<accession>A0A0X1KU39</accession>
<dbReference type="Pfam" id="PF16868">
    <property type="entry name" value="NMT1_3"/>
    <property type="match status" value="1"/>
</dbReference>
<dbReference type="OrthoDB" id="9776669at2"/>
<name>A0A0X1KU39_9THEM</name>
<proteinExistence type="predicted"/>
<feature type="transmembrane region" description="Helical" evidence="1">
    <location>
        <begin position="31"/>
        <end position="51"/>
    </location>
</feature>
<keyword evidence="1" id="KW-1133">Transmembrane helix</keyword>
<dbReference type="PATRIC" id="fig|1123384.7.peg.1207"/>
<dbReference type="RefSeq" id="WP_031505454.1">
    <property type="nucleotide sequence ID" value="NC_022795.1"/>
</dbReference>
<dbReference type="EMBL" id="CP007141">
    <property type="protein sequence ID" value="AJC74775.1"/>
    <property type="molecule type" value="Genomic_DNA"/>
</dbReference>
<dbReference type="KEGG" id="phy:AJ81_06025"/>
<evidence type="ECO:0000256" key="1">
    <source>
        <dbReference type="SAM" id="Phobius"/>
    </source>
</evidence>
<dbReference type="PANTHER" id="PTHR42941:SF1">
    <property type="entry name" value="SLL1037 PROTEIN"/>
    <property type="match status" value="1"/>
</dbReference>
<sequence>MRLSRIAVVVLLVLSLGTVLAQELKPITLTWIAGGVGGGWYAQAGAIAALINAKEPKISIKVIPGGGVVNPVRVSMGEADLGWGITFVDKMALEGAAPLYEKPNPKVRSIGGYFGYYQIHFVADAAKGLSTVQELVDLIKAKKAVRIAIPMKGTSDLPIVEEILRFYGVTLDDIKKAGGEYFHAVYADMISLYKDRHVDFVITHLSIPAAAVTEMFSSRKSVLLAVSDECIDHMHNKFGTVGRETGLCLIPANTYPGFDKDVPAVTTAGELLVNADVPEIVVYTITKILCENLEELYQAHPANKTFVPEVAWQHVAVPLHPGAERYYREKGYMK</sequence>
<keyword evidence="1" id="KW-0472">Membrane</keyword>
<dbReference type="NCBIfam" id="TIGR02122">
    <property type="entry name" value="TRAP_TAXI"/>
    <property type="match status" value="1"/>
</dbReference>
<dbReference type="Gene3D" id="3.40.190.10">
    <property type="entry name" value="Periplasmic binding protein-like II"/>
    <property type="match status" value="2"/>
</dbReference>
<dbReference type="PaxDb" id="1123384-AJ81_06025"/>
<reference evidence="2 3" key="1">
    <citation type="submission" date="2014-01" db="EMBL/GenBank/DDBJ databases">
        <title>Genome sequencing of Thermotog hypogea.</title>
        <authorList>
            <person name="Zhang X."/>
            <person name="Alvare G."/>
            <person name="Fristensky B."/>
            <person name="Chen L."/>
            <person name="Suen T."/>
            <person name="Chen Q."/>
            <person name="Ma K."/>
        </authorList>
    </citation>
    <scope>NUCLEOTIDE SEQUENCE [LARGE SCALE GENOMIC DNA]</scope>
    <source>
        <strain evidence="2 3">DSM 11164</strain>
    </source>
</reference>
<dbReference type="InterPro" id="IPR011852">
    <property type="entry name" value="TRAP_TAXI"/>
</dbReference>
<gene>
    <name evidence="2" type="ORF">AJ81_06025</name>
</gene>
<dbReference type="AlphaFoldDB" id="A0A0X1KU39"/>
<organism evidence="2 3">
    <name type="scientific">Pseudothermotoga hypogea DSM 11164 = NBRC 106472</name>
    <dbReference type="NCBI Taxonomy" id="1123384"/>
    <lineage>
        <taxon>Bacteria</taxon>
        <taxon>Thermotogati</taxon>
        <taxon>Thermotogota</taxon>
        <taxon>Thermotogae</taxon>
        <taxon>Thermotogales</taxon>
        <taxon>Thermotogaceae</taxon>
        <taxon>Pseudothermotoga</taxon>
    </lineage>
</organism>
<dbReference type="SUPFAM" id="SSF53850">
    <property type="entry name" value="Periplasmic binding protein-like II"/>
    <property type="match status" value="1"/>
</dbReference>
<evidence type="ECO:0000313" key="3">
    <source>
        <dbReference type="Proteomes" id="UP000077469"/>
    </source>
</evidence>
<dbReference type="Proteomes" id="UP000077469">
    <property type="component" value="Chromosome"/>
</dbReference>
<evidence type="ECO:0008006" key="4">
    <source>
        <dbReference type="Google" id="ProtNLM"/>
    </source>
</evidence>
<keyword evidence="1" id="KW-0812">Transmembrane</keyword>
<dbReference type="PANTHER" id="PTHR42941">
    <property type="entry name" value="SLL1037 PROTEIN"/>
    <property type="match status" value="1"/>
</dbReference>
<dbReference type="STRING" id="1123384.AJ81_06025"/>
<evidence type="ECO:0000313" key="2">
    <source>
        <dbReference type="EMBL" id="AJC74775.1"/>
    </source>
</evidence>
<keyword evidence="3" id="KW-1185">Reference proteome</keyword>
<protein>
    <recommendedName>
        <fullName evidence="4">TRAP transporter</fullName>
    </recommendedName>
</protein>